<evidence type="ECO:0000256" key="1">
    <source>
        <dbReference type="ARBA" id="ARBA00001933"/>
    </source>
</evidence>
<keyword evidence="8 13" id="KW-0822">Tryptophan biosynthesis</keyword>
<dbReference type="PANTHER" id="PTHR48077:SF3">
    <property type="entry name" value="TRYPTOPHAN SYNTHASE"/>
    <property type="match status" value="1"/>
</dbReference>
<dbReference type="EC" id="4.2.1.20" evidence="5 13"/>
<evidence type="ECO:0000256" key="13">
    <source>
        <dbReference type="RuleBase" id="RU003663"/>
    </source>
</evidence>
<dbReference type="CDD" id="cd04724">
    <property type="entry name" value="Tryptophan_synthase_alpha"/>
    <property type="match status" value="1"/>
</dbReference>
<keyword evidence="9 13" id="KW-0663">Pyridoxal phosphate</keyword>
<dbReference type="CDD" id="cd06446">
    <property type="entry name" value="Trp-synth_B"/>
    <property type="match status" value="1"/>
</dbReference>
<dbReference type="SUPFAM" id="SSF51366">
    <property type="entry name" value="Ribulose-phoshate binding barrel"/>
    <property type="match status" value="1"/>
</dbReference>
<dbReference type="InterPro" id="IPR002028">
    <property type="entry name" value="Trp_synthase_suA"/>
</dbReference>
<dbReference type="InterPro" id="IPR001926">
    <property type="entry name" value="TrpB-like_PALP"/>
</dbReference>
<comment type="similarity">
    <text evidence="4">In the N-terminal section; belongs to the TrpA family.</text>
</comment>
<evidence type="ECO:0000256" key="8">
    <source>
        <dbReference type="ARBA" id="ARBA00022822"/>
    </source>
</evidence>
<evidence type="ECO:0000256" key="9">
    <source>
        <dbReference type="ARBA" id="ARBA00022898"/>
    </source>
</evidence>
<proteinExistence type="inferred from homology"/>
<dbReference type="PROSITE" id="PS00168">
    <property type="entry name" value="TRP_SYNTHASE_BETA"/>
    <property type="match status" value="1"/>
</dbReference>
<evidence type="ECO:0000256" key="3">
    <source>
        <dbReference type="ARBA" id="ARBA00005761"/>
    </source>
</evidence>
<dbReference type="Pfam" id="PF00290">
    <property type="entry name" value="Trp_syntA"/>
    <property type="match status" value="1"/>
</dbReference>
<evidence type="ECO:0000259" key="14">
    <source>
        <dbReference type="Pfam" id="PF00291"/>
    </source>
</evidence>
<dbReference type="InterPro" id="IPR006653">
    <property type="entry name" value="Trp_synth_b_CS"/>
</dbReference>
<dbReference type="GO" id="GO:0004834">
    <property type="term" value="F:tryptophan synthase activity"/>
    <property type="evidence" value="ECO:0007669"/>
    <property type="project" value="UniProtKB-EC"/>
</dbReference>
<evidence type="ECO:0000256" key="7">
    <source>
        <dbReference type="ARBA" id="ARBA00022605"/>
    </source>
</evidence>
<keyword evidence="16" id="KW-1185">Reference proteome</keyword>
<evidence type="ECO:0000256" key="4">
    <source>
        <dbReference type="ARBA" id="ARBA00006095"/>
    </source>
</evidence>
<dbReference type="Pfam" id="PF00291">
    <property type="entry name" value="PALP"/>
    <property type="match status" value="1"/>
</dbReference>
<dbReference type="NCBIfam" id="TIGR00262">
    <property type="entry name" value="trpA"/>
    <property type="match status" value="1"/>
</dbReference>
<comment type="similarity">
    <text evidence="3">In the C-terminal section; belongs to the TrpB family.</text>
</comment>
<keyword evidence="7 13" id="KW-0028">Amino-acid biosynthesis</keyword>
<organism evidence="15 16">
    <name type="scientific">Starmerella bacillaris</name>
    <name type="common">Yeast</name>
    <name type="synonym">Candida zemplinina</name>
    <dbReference type="NCBI Taxonomy" id="1247836"/>
    <lineage>
        <taxon>Eukaryota</taxon>
        <taxon>Fungi</taxon>
        <taxon>Dikarya</taxon>
        <taxon>Ascomycota</taxon>
        <taxon>Saccharomycotina</taxon>
        <taxon>Dipodascomycetes</taxon>
        <taxon>Dipodascales</taxon>
        <taxon>Trichomonascaceae</taxon>
        <taxon>Starmerella</taxon>
    </lineage>
</organism>
<dbReference type="PANTHER" id="PTHR48077">
    <property type="entry name" value="TRYPTOPHAN SYNTHASE-RELATED"/>
    <property type="match status" value="1"/>
</dbReference>
<evidence type="ECO:0000313" key="15">
    <source>
        <dbReference type="EMBL" id="GMM52315.1"/>
    </source>
</evidence>
<sequence length="706" mass="76614">MSKHIRDTFAQCKLEGRPAMITFITAGFPSIEETVPLMLALQKGGVDIIELGMPFSDPIADGPVIQRANTLALENGMNLHKVLELVKLAREKGVKIPIMLMGYYNPIYRFGDKKFVEEAYNAGANGFLLCDLPLEEASHFRSICTSSGMSYIPLVAPSTTNDRLEVLAADADSFIYVVSRMGSTGSTGSLSSNLDELLKRVRSQTGTKPLAVGFGVSTREHFLQIAGIADGVVIGSFLISLINDTPKELREQRVTDYIQEIVGNRPVDISKLVINSEPVHALEGSIEEATNAFMGNGVDKFGEFGGQYIPEILHDCVKELEAAFFAARDDPSFWAEIKSYYPYMGRPSSMHLADRLTEQVGGARIWLKREDLNHTGSHKINNALAQVILAKRMGKTKVIAETGAGQHGVATATAAAKFGLKCTVLMGAEDVRRQALNVFRMKLLGAEVIEVHSGTKTLRDACNEALRTWVTCLHDTHYVLGSATGPHPFPTMVRTFQSVIGREICEEFPKIHPDGKEFPDYVFACIGGGSNCAGTFSHFIPYTQVKLIGVEAAGEGIDTNSHAATLTAGKPGVLHGAKTYILQDSDGQVSETHSISAGLDYPGVGPELASWKASGRATFLYCKDEEALEGFRILSQSEGIIPALESSHAIFKAIEIAKTLPKDKDIVITVSGRGDKDVQHVAELLPKLGPKIGWDLRIDSANQTKC</sequence>
<evidence type="ECO:0000256" key="2">
    <source>
        <dbReference type="ARBA" id="ARBA00004733"/>
    </source>
</evidence>
<dbReference type="SUPFAM" id="SSF53686">
    <property type="entry name" value="Tryptophan synthase beta subunit-like PLP-dependent enzymes"/>
    <property type="match status" value="1"/>
</dbReference>
<name>A0AAV5RL98_STABA</name>
<evidence type="ECO:0000256" key="5">
    <source>
        <dbReference type="ARBA" id="ARBA00012043"/>
    </source>
</evidence>
<dbReference type="FunFam" id="3.40.50.1100:FF:000001">
    <property type="entry name" value="Tryptophan synthase beta chain"/>
    <property type="match status" value="1"/>
</dbReference>
<dbReference type="HAMAP" id="MF_00133">
    <property type="entry name" value="Trp_synth_beta"/>
    <property type="match status" value="1"/>
</dbReference>
<accession>A0AAV5RL98</accession>
<feature type="domain" description="Tryptophan synthase beta chain-like PALP" evidence="14">
    <location>
        <begin position="347"/>
        <end position="672"/>
    </location>
</feature>
<dbReference type="InterPro" id="IPR006654">
    <property type="entry name" value="Trp_synth_beta"/>
</dbReference>
<dbReference type="HAMAP" id="MF_00131">
    <property type="entry name" value="Trp_synth_alpha"/>
    <property type="match status" value="1"/>
</dbReference>
<keyword evidence="10 13" id="KW-0057">Aromatic amino acid biosynthesis</keyword>
<dbReference type="AlphaFoldDB" id="A0AAV5RL98"/>
<protein>
    <recommendedName>
        <fullName evidence="6 13">Tryptophan synthase</fullName>
        <ecNumber evidence="5 13">4.2.1.20</ecNumber>
    </recommendedName>
</protein>
<dbReference type="Gene3D" id="3.40.50.1100">
    <property type="match status" value="2"/>
</dbReference>
<reference evidence="15 16" key="1">
    <citation type="journal article" date="2023" name="Elife">
        <title>Identification of key yeast species and microbe-microbe interactions impacting larval growth of Drosophila in the wild.</title>
        <authorList>
            <person name="Mure A."/>
            <person name="Sugiura Y."/>
            <person name="Maeda R."/>
            <person name="Honda K."/>
            <person name="Sakurai N."/>
            <person name="Takahashi Y."/>
            <person name="Watada M."/>
            <person name="Katoh T."/>
            <person name="Gotoh A."/>
            <person name="Gotoh Y."/>
            <person name="Taniguchi I."/>
            <person name="Nakamura K."/>
            <person name="Hayashi T."/>
            <person name="Katayama T."/>
            <person name="Uemura T."/>
            <person name="Hattori Y."/>
        </authorList>
    </citation>
    <scope>NUCLEOTIDE SEQUENCE [LARGE SCALE GENOMIC DNA]</scope>
    <source>
        <strain evidence="15 16">SB-73</strain>
    </source>
</reference>
<evidence type="ECO:0000256" key="6">
    <source>
        <dbReference type="ARBA" id="ARBA00018724"/>
    </source>
</evidence>
<comment type="caution">
    <text evidence="15">The sequence shown here is derived from an EMBL/GenBank/DDBJ whole genome shotgun (WGS) entry which is preliminary data.</text>
</comment>
<dbReference type="EMBL" id="BTGC01000008">
    <property type="protein sequence ID" value="GMM52315.1"/>
    <property type="molecule type" value="Genomic_DNA"/>
</dbReference>
<dbReference type="Proteomes" id="UP001362899">
    <property type="component" value="Unassembled WGS sequence"/>
</dbReference>
<dbReference type="NCBIfam" id="TIGR00263">
    <property type="entry name" value="trpB"/>
    <property type="match status" value="1"/>
</dbReference>
<evidence type="ECO:0000256" key="12">
    <source>
        <dbReference type="ARBA" id="ARBA00049047"/>
    </source>
</evidence>
<dbReference type="InterPro" id="IPR011060">
    <property type="entry name" value="RibuloseP-bd_barrel"/>
</dbReference>
<evidence type="ECO:0000256" key="11">
    <source>
        <dbReference type="ARBA" id="ARBA00023239"/>
    </source>
</evidence>
<comment type="pathway">
    <text evidence="2 13">Amino-acid biosynthesis; L-tryptophan biosynthesis; L-tryptophan from chorismate: step 5/5.</text>
</comment>
<keyword evidence="11 13" id="KW-0456">Lyase</keyword>
<dbReference type="InterPro" id="IPR013785">
    <property type="entry name" value="Aldolase_TIM"/>
</dbReference>
<dbReference type="Gene3D" id="3.20.20.70">
    <property type="entry name" value="Aldolase class I"/>
    <property type="match status" value="1"/>
</dbReference>
<evidence type="ECO:0000256" key="10">
    <source>
        <dbReference type="ARBA" id="ARBA00023141"/>
    </source>
</evidence>
<gene>
    <name evidence="15" type="ORF">DASB73_032780</name>
</gene>
<comment type="catalytic activity">
    <reaction evidence="12 13">
        <text>(1S,2R)-1-C-(indol-3-yl)glycerol 3-phosphate + L-serine = D-glyceraldehyde 3-phosphate + L-tryptophan + H2O</text>
        <dbReference type="Rhea" id="RHEA:10532"/>
        <dbReference type="ChEBI" id="CHEBI:15377"/>
        <dbReference type="ChEBI" id="CHEBI:33384"/>
        <dbReference type="ChEBI" id="CHEBI:57912"/>
        <dbReference type="ChEBI" id="CHEBI:58866"/>
        <dbReference type="ChEBI" id="CHEBI:59776"/>
        <dbReference type="EC" id="4.2.1.20"/>
    </reaction>
</comment>
<dbReference type="InterPro" id="IPR023026">
    <property type="entry name" value="Trp_synth_beta/beta-like"/>
</dbReference>
<evidence type="ECO:0000313" key="16">
    <source>
        <dbReference type="Proteomes" id="UP001362899"/>
    </source>
</evidence>
<dbReference type="FunFam" id="3.40.50.1100:FF:000004">
    <property type="entry name" value="Tryptophan synthase beta chain"/>
    <property type="match status" value="1"/>
</dbReference>
<dbReference type="PROSITE" id="PS00167">
    <property type="entry name" value="TRP_SYNTHASE_ALPHA"/>
    <property type="match status" value="1"/>
</dbReference>
<comment type="cofactor">
    <cofactor evidence="1 13">
        <name>pyridoxal 5'-phosphate</name>
        <dbReference type="ChEBI" id="CHEBI:597326"/>
    </cofactor>
</comment>
<dbReference type="InterPro" id="IPR018204">
    <property type="entry name" value="Trp_synthase_alpha_AS"/>
</dbReference>
<dbReference type="InterPro" id="IPR036052">
    <property type="entry name" value="TrpB-like_PALP_sf"/>
</dbReference>
<dbReference type="GO" id="GO:0005737">
    <property type="term" value="C:cytoplasm"/>
    <property type="evidence" value="ECO:0007669"/>
    <property type="project" value="TreeGrafter"/>
</dbReference>
<dbReference type="FunFam" id="3.20.20.70:FF:000151">
    <property type="entry name" value="Tryptophan synthase"/>
    <property type="match status" value="1"/>
</dbReference>